<evidence type="ECO:0000313" key="3">
    <source>
        <dbReference type="Proteomes" id="UP000828390"/>
    </source>
</evidence>
<reference evidence="2" key="1">
    <citation type="journal article" date="2019" name="bioRxiv">
        <title>The Genome of the Zebra Mussel, Dreissena polymorpha: A Resource for Invasive Species Research.</title>
        <authorList>
            <person name="McCartney M.A."/>
            <person name="Auch B."/>
            <person name="Kono T."/>
            <person name="Mallez S."/>
            <person name="Zhang Y."/>
            <person name="Obille A."/>
            <person name="Becker A."/>
            <person name="Abrahante J.E."/>
            <person name="Garbe J."/>
            <person name="Badalamenti J.P."/>
            <person name="Herman A."/>
            <person name="Mangelson H."/>
            <person name="Liachko I."/>
            <person name="Sullivan S."/>
            <person name="Sone E.D."/>
            <person name="Koren S."/>
            <person name="Silverstein K.A.T."/>
            <person name="Beckman K.B."/>
            <person name="Gohl D.M."/>
        </authorList>
    </citation>
    <scope>NUCLEOTIDE SEQUENCE</scope>
    <source>
        <strain evidence="2">Duluth1</strain>
        <tissue evidence="2">Whole animal</tissue>
    </source>
</reference>
<organism evidence="2 3">
    <name type="scientific">Dreissena polymorpha</name>
    <name type="common">Zebra mussel</name>
    <name type="synonym">Mytilus polymorpha</name>
    <dbReference type="NCBI Taxonomy" id="45954"/>
    <lineage>
        <taxon>Eukaryota</taxon>
        <taxon>Metazoa</taxon>
        <taxon>Spiralia</taxon>
        <taxon>Lophotrochozoa</taxon>
        <taxon>Mollusca</taxon>
        <taxon>Bivalvia</taxon>
        <taxon>Autobranchia</taxon>
        <taxon>Heteroconchia</taxon>
        <taxon>Euheterodonta</taxon>
        <taxon>Imparidentia</taxon>
        <taxon>Neoheterodontei</taxon>
        <taxon>Myida</taxon>
        <taxon>Dreissenoidea</taxon>
        <taxon>Dreissenidae</taxon>
        <taxon>Dreissena</taxon>
    </lineage>
</organism>
<gene>
    <name evidence="2" type="ORF">DPMN_116140</name>
</gene>
<accession>A0A9D4QTN4</accession>
<evidence type="ECO:0000256" key="1">
    <source>
        <dbReference type="SAM" id="SignalP"/>
    </source>
</evidence>
<dbReference type="AlphaFoldDB" id="A0A9D4QTN4"/>
<protein>
    <submittedName>
        <fullName evidence="2">Uncharacterized protein</fullName>
    </submittedName>
</protein>
<dbReference type="Proteomes" id="UP000828390">
    <property type="component" value="Unassembled WGS sequence"/>
</dbReference>
<sequence>MVLFLRFSFILSIVDCCLGRKLLCKNQPLPWAGNRPTRPKLVEPSQVCDGIRDCPLDEDEN</sequence>
<evidence type="ECO:0000313" key="2">
    <source>
        <dbReference type="EMBL" id="KAH3842638.1"/>
    </source>
</evidence>
<proteinExistence type="predicted"/>
<name>A0A9D4QTN4_DREPO</name>
<comment type="caution">
    <text evidence="2">The sequence shown here is derived from an EMBL/GenBank/DDBJ whole genome shotgun (WGS) entry which is preliminary data.</text>
</comment>
<reference evidence="2" key="2">
    <citation type="submission" date="2020-11" db="EMBL/GenBank/DDBJ databases">
        <authorList>
            <person name="McCartney M.A."/>
            <person name="Auch B."/>
            <person name="Kono T."/>
            <person name="Mallez S."/>
            <person name="Becker A."/>
            <person name="Gohl D.M."/>
            <person name="Silverstein K.A.T."/>
            <person name="Koren S."/>
            <person name="Bechman K.B."/>
            <person name="Herman A."/>
            <person name="Abrahante J.E."/>
            <person name="Garbe J."/>
        </authorList>
    </citation>
    <scope>NUCLEOTIDE SEQUENCE</scope>
    <source>
        <strain evidence="2">Duluth1</strain>
        <tissue evidence="2">Whole animal</tissue>
    </source>
</reference>
<keyword evidence="3" id="KW-1185">Reference proteome</keyword>
<dbReference type="EMBL" id="JAIWYP010000004">
    <property type="protein sequence ID" value="KAH3842638.1"/>
    <property type="molecule type" value="Genomic_DNA"/>
</dbReference>
<keyword evidence="1" id="KW-0732">Signal</keyword>
<feature type="signal peptide" evidence="1">
    <location>
        <begin position="1"/>
        <end position="19"/>
    </location>
</feature>
<feature type="chain" id="PRO_5039305508" evidence="1">
    <location>
        <begin position="20"/>
        <end position="61"/>
    </location>
</feature>